<reference evidence="8" key="2">
    <citation type="submission" date="2025-08" db="UniProtKB">
        <authorList>
            <consortium name="Ensembl"/>
        </authorList>
    </citation>
    <scope>IDENTIFICATION</scope>
</reference>
<dbReference type="InterPro" id="IPR036852">
    <property type="entry name" value="Peptidase_S8/S53_dom_sf"/>
</dbReference>
<proteinExistence type="inferred from homology"/>
<evidence type="ECO:0000256" key="4">
    <source>
        <dbReference type="ARBA" id="ARBA00022825"/>
    </source>
</evidence>
<dbReference type="PROSITE" id="PS00138">
    <property type="entry name" value="SUBTILASE_SER"/>
    <property type="match status" value="1"/>
</dbReference>
<dbReference type="PROSITE" id="PS51892">
    <property type="entry name" value="SUBTILASE"/>
    <property type="match status" value="1"/>
</dbReference>
<dbReference type="SUPFAM" id="SSF52743">
    <property type="entry name" value="Subtilisin-like"/>
    <property type="match status" value="1"/>
</dbReference>
<name>H2YTR7_CIOSA</name>
<dbReference type="Pfam" id="PF23094">
    <property type="entry name" value="MBTPS1_3rd"/>
    <property type="match status" value="1"/>
</dbReference>
<dbReference type="Gene3D" id="3.40.50.200">
    <property type="entry name" value="Peptidase S8/S53 domain"/>
    <property type="match status" value="1"/>
</dbReference>
<dbReference type="InterPro" id="IPR050131">
    <property type="entry name" value="Peptidase_S8_subtilisin-like"/>
</dbReference>
<comment type="caution">
    <text evidence="5">Lacks conserved residue(s) required for the propagation of feature annotation.</text>
</comment>
<dbReference type="GO" id="GO:0005794">
    <property type="term" value="C:Golgi apparatus"/>
    <property type="evidence" value="ECO:0007669"/>
    <property type="project" value="TreeGrafter"/>
</dbReference>
<dbReference type="HOGENOM" id="CLU_1274775_0_0_1"/>
<dbReference type="Proteomes" id="UP000007875">
    <property type="component" value="Unassembled WGS sequence"/>
</dbReference>
<accession>H2YTR7</accession>
<evidence type="ECO:0000259" key="6">
    <source>
        <dbReference type="Pfam" id="PF00082"/>
    </source>
</evidence>
<dbReference type="GO" id="GO:0004252">
    <property type="term" value="F:serine-type endopeptidase activity"/>
    <property type="evidence" value="ECO:0007669"/>
    <property type="project" value="InterPro"/>
</dbReference>
<dbReference type="PANTHER" id="PTHR43806">
    <property type="entry name" value="PEPTIDASE S8"/>
    <property type="match status" value="1"/>
</dbReference>
<sequence length="217" mass="23329">MDKPFVEKVWELTANHVIMVSAIGNDGPLYGTLNNPADQLDVIGVGGIDYSNNIARFSSRGMTTWELPSGYGRIKPDIVTYGLNVYASDLVGGCRALSGTSVASPVVAGAVALLLSSVKSSQRDLINPASVKQCLLASADRLPTANMFEQGIGKLNLIEAYKVLNSYQPQASFVPSYLDFTKCPYMWPYCSQPIYYTAMPVVANITILNGMGVTGMI</sequence>
<keyword evidence="2" id="KW-0645">Protease</keyword>
<evidence type="ECO:0000256" key="1">
    <source>
        <dbReference type="ARBA" id="ARBA00011073"/>
    </source>
</evidence>
<dbReference type="Ensembl" id="ENSCSAVT00000008838.1">
    <property type="protein sequence ID" value="ENSCSAVP00000008727.1"/>
    <property type="gene ID" value="ENSCSAVG00000005178.1"/>
</dbReference>
<dbReference type="InterPro" id="IPR000209">
    <property type="entry name" value="Peptidase_S8/S53_dom"/>
</dbReference>
<dbReference type="Pfam" id="PF00082">
    <property type="entry name" value="Peptidase_S8"/>
    <property type="match status" value="1"/>
</dbReference>
<evidence type="ECO:0000313" key="9">
    <source>
        <dbReference type="Proteomes" id="UP000007875"/>
    </source>
</evidence>
<evidence type="ECO:0000259" key="7">
    <source>
        <dbReference type="Pfam" id="PF23094"/>
    </source>
</evidence>
<feature type="domain" description="MBTPS1 third" evidence="7">
    <location>
        <begin position="174"/>
        <end position="217"/>
    </location>
</feature>
<keyword evidence="9" id="KW-1185">Reference proteome</keyword>
<feature type="domain" description="Peptidase S8/S53" evidence="6">
    <location>
        <begin position="9"/>
        <end position="153"/>
    </location>
</feature>
<evidence type="ECO:0000313" key="8">
    <source>
        <dbReference type="Ensembl" id="ENSCSAVP00000008727.1"/>
    </source>
</evidence>
<dbReference type="PANTHER" id="PTHR43806:SF7">
    <property type="entry name" value="MEMBRANE-BOUND TRANSCRIPTION FACTOR SITE-1 PROTEASE"/>
    <property type="match status" value="1"/>
</dbReference>
<dbReference type="AlphaFoldDB" id="H2YTR7"/>
<evidence type="ECO:0000256" key="5">
    <source>
        <dbReference type="PROSITE-ProRule" id="PRU01240"/>
    </source>
</evidence>
<evidence type="ECO:0000256" key="3">
    <source>
        <dbReference type="ARBA" id="ARBA00022801"/>
    </source>
</evidence>
<dbReference type="GO" id="GO:0006508">
    <property type="term" value="P:proteolysis"/>
    <property type="evidence" value="ECO:0007669"/>
    <property type="project" value="UniProtKB-KW"/>
</dbReference>
<reference evidence="8" key="3">
    <citation type="submission" date="2025-09" db="UniProtKB">
        <authorList>
            <consortium name="Ensembl"/>
        </authorList>
    </citation>
    <scope>IDENTIFICATION</scope>
</reference>
<reference evidence="9" key="1">
    <citation type="submission" date="2003-08" db="EMBL/GenBank/DDBJ databases">
        <authorList>
            <person name="Birren B."/>
            <person name="Nusbaum C."/>
            <person name="Abebe A."/>
            <person name="Abouelleil A."/>
            <person name="Adekoya E."/>
            <person name="Ait-zahra M."/>
            <person name="Allen N."/>
            <person name="Allen T."/>
            <person name="An P."/>
            <person name="Anderson M."/>
            <person name="Anderson S."/>
            <person name="Arachchi H."/>
            <person name="Armbruster J."/>
            <person name="Bachantsang P."/>
            <person name="Baldwin J."/>
            <person name="Barry A."/>
            <person name="Bayul T."/>
            <person name="Blitshsteyn B."/>
            <person name="Bloom T."/>
            <person name="Blye J."/>
            <person name="Boguslavskiy L."/>
            <person name="Borowsky M."/>
            <person name="Boukhgalter B."/>
            <person name="Brunache A."/>
            <person name="Butler J."/>
            <person name="Calixte N."/>
            <person name="Calvo S."/>
            <person name="Camarata J."/>
            <person name="Campo K."/>
            <person name="Chang J."/>
            <person name="Cheshatsang Y."/>
            <person name="Citroen M."/>
            <person name="Collymore A."/>
            <person name="Considine T."/>
            <person name="Cook A."/>
            <person name="Cooke P."/>
            <person name="Corum B."/>
            <person name="Cuomo C."/>
            <person name="David R."/>
            <person name="Dawoe T."/>
            <person name="Degray S."/>
            <person name="Dodge S."/>
            <person name="Dooley K."/>
            <person name="Dorje P."/>
            <person name="Dorjee K."/>
            <person name="Dorris L."/>
            <person name="Duffey N."/>
            <person name="Dupes A."/>
            <person name="Elkins T."/>
            <person name="Engels R."/>
            <person name="Erickson J."/>
            <person name="Farina A."/>
            <person name="Faro S."/>
            <person name="Ferreira P."/>
            <person name="Fischer H."/>
            <person name="Fitzgerald M."/>
            <person name="Foley K."/>
            <person name="Gage D."/>
            <person name="Galagan J."/>
            <person name="Gearin G."/>
            <person name="Gnerre S."/>
            <person name="Gnirke A."/>
            <person name="Goyette A."/>
            <person name="Graham J."/>
            <person name="Grandbois E."/>
            <person name="Gyaltsen K."/>
            <person name="Hafez N."/>
            <person name="Hagopian D."/>
            <person name="Hagos B."/>
            <person name="Hall J."/>
            <person name="Hatcher B."/>
            <person name="Heller A."/>
            <person name="Higgins H."/>
            <person name="Honan T."/>
            <person name="Horn A."/>
            <person name="Houde N."/>
            <person name="Hughes L."/>
            <person name="Hulme W."/>
            <person name="Husby E."/>
            <person name="Iliev I."/>
            <person name="Jaffe D."/>
            <person name="Jones C."/>
            <person name="Kamal M."/>
            <person name="Kamat A."/>
            <person name="Kamvysselis M."/>
            <person name="Karlsson E."/>
            <person name="Kells C."/>
            <person name="Kieu A."/>
            <person name="Kisner P."/>
            <person name="Kodira C."/>
            <person name="Kulbokas E."/>
            <person name="Labutti K."/>
            <person name="Lama D."/>
            <person name="Landers T."/>
            <person name="Leger J."/>
            <person name="Levine S."/>
            <person name="Lewis D."/>
            <person name="Lewis T."/>
            <person name="Lindblad-toh K."/>
            <person name="Liu X."/>
            <person name="Lokyitsang T."/>
            <person name="Lokyitsang Y."/>
            <person name="Lucien O."/>
            <person name="Lui A."/>
            <person name="Ma L.J."/>
            <person name="Mabbitt R."/>
            <person name="Macdonald J."/>
            <person name="Maclean C."/>
            <person name="Major J."/>
            <person name="Manning J."/>
            <person name="Marabella R."/>
            <person name="Maru K."/>
            <person name="Matthews C."/>
            <person name="Mauceli E."/>
            <person name="Mccarthy M."/>
            <person name="Mcdonough S."/>
            <person name="Mcghee T."/>
            <person name="Meldrim J."/>
            <person name="Meneus L."/>
            <person name="Mesirov J."/>
            <person name="Mihalev A."/>
            <person name="Mihova T."/>
            <person name="Mikkelsen T."/>
            <person name="Mlenga V."/>
            <person name="Moru K."/>
            <person name="Mozes J."/>
            <person name="Mulrain L."/>
            <person name="Munson G."/>
            <person name="Naylor J."/>
            <person name="Newes C."/>
            <person name="Nguyen C."/>
            <person name="Nguyen N."/>
            <person name="Nguyen T."/>
            <person name="Nicol R."/>
            <person name="Nielsen C."/>
            <person name="Nizzari M."/>
            <person name="Norbu C."/>
            <person name="Norbu N."/>
            <person name="O'donnell P."/>
            <person name="Okoawo O."/>
            <person name="O'leary S."/>
            <person name="Omotosho B."/>
            <person name="O'neill K."/>
            <person name="Osman S."/>
            <person name="Parker S."/>
            <person name="Perrin D."/>
            <person name="Phunkhang P."/>
            <person name="Piqani B."/>
            <person name="Purcell S."/>
            <person name="Rachupka T."/>
            <person name="Ramasamy U."/>
            <person name="Rameau R."/>
            <person name="Ray V."/>
            <person name="Raymond C."/>
            <person name="Retta R."/>
            <person name="Richardson S."/>
            <person name="Rise C."/>
            <person name="Rodriguez J."/>
            <person name="Rogers J."/>
            <person name="Rogov P."/>
            <person name="Rutman M."/>
            <person name="Schupbach R."/>
            <person name="Seaman C."/>
            <person name="Settipalli S."/>
            <person name="Sharpe T."/>
            <person name="Sheridan J."/>
            <person name="Sherpa N."/>
            <person name="Shi J."/>
            <person name="Smirnov S."/>
            <person name="Smith C."/>
            <person name="Sougnez C."/>
            <person name="Spencer B."/>
            <person name="Stalker J."/>
            <person name="Stange-thomann N."/>
            <person name="Stavropoulos S."/>
            <person name="Stetson K."/>
            <person name="Stone C."/>
            <person name="Stone S."/>
            <person name="Stubbs M."/>
            <person name="Talamas J."/>
            <person name="Tchuinga P."/>
            <person name="Tenzing P."/>
            <person name="Tesfaye S."/>
            <person name="Theodore J."/>
            <person name="Thoulutsang Y."/>
            <person name="Topham K."/>
            <person name="Towey S."/>
            <person name="Tsamla T."/>
            <person name="Tsomo N."/>
            <person name="Vallee D."/>
            <person name="Vassiliev H."/>
            <person name="Venkataraman V."/>
            <person name="Vinson J."/>
            <person name="Vo A."/>
            <person name="Wade C."/>
            <person name="Wang S."/>
            <person name="Wangchuk T."/>
            <person name="Wangdi T."/>
            <person name="Whittaker C."/>
            <person name="Wilkinson J."/>
            <person name="Wu Y."/>
            <person name="Wyman D."/>
            <person name="Yadav S."/>
            <person name="Yang S."/>
            <person name="Yang X."/>
            <person name="Yeager S."/>
            <person name="Yee E."/>
            <person name="Young G."/>
            <person name="Zainoun J."/>
            <person name="Zembeck L."/>
            <person name="Zimmer A."/>
            <person name="Zody M."/>
            <person name="Lander E."/>
        </authorList>
    </citation>
    <scope>NUCLEOTIDE SEQUENCE [LARGE SCALE GENOMIC DNA]</scope>
</reference>
<dbReference type="GeneTree" id="ENSGT00490000043404"/>
<keyword evidence="3" id="KW-0378">Hydrolase</keyword>
<dbReference type="InterPro" id="IPR057060">
    <property type="entry name" value="MBTPS1_3rd"/>
</dbReference>
<keyword evidence="4" id="KW-0720">Serine protease</keyword>
<organism evidence="8 9">
    <name type="scientific">Ciona savignyi</name>
    <name type="common">Pacific transparent sea squirt</name>
    <dbReference type="NCBI Taxonomy" id="51511"/>
    <lineage>
        <taxon>Eukaryota</taxon>
        <taxon>Metazoa</taxon>
        <taxon>Chordata</taxon>
        <taxon>Tunicata</taxon>
        <taxon>Ascidiacea</taxon>
        <taxon>Phlebobranchia</taxon>
        <taxon>Cionidae</taxon>
        <taxon>Ciona</taxon>
    </lineage>
</organism>
<protein>
    <submittedName>
        <fullName evidence="8">Uncharacterized protein</fullName>
    </submittedName>
</protein>
<evidence type="ECO:0000256" key="2">
    <source>
        <dbReference type="ARBA" id="ARBA00022670"/>
    </source>
</evidence>
<dbReference type="InterPro" id="IPR023828">
    <property type="entry name" value="Peptidase_S8_Ser-AS"/>
</dbReference>
<comment type="similarity">
    <text evidence="1 5">Belongs to the peptidase S8 family.</text>
</comment>